<gene>
    <name evidence="1" type="ORF">LCGC14_1619650</name>
</gene>
<dbReference type="AlphaFoldDB" id="A0A0F9I654"/>
<organism evidence="1">
    <name type="scientific">marine sediment metagenome</name>
    <dbReference type="NCBI Taxonomy" id="412755"/>
    <lineage>
        <taxon>unclassified sequences</taxon>
        <taxon>metagenomes</taxon>
        <taxon>ecological metagenomes</taxon>
    </lineage>
</organism>
<comment type="caution">
    <text evidence="1">The sequence shown here is derived from an EMBL/GenBank/DDBJ whole genome shotgun (WGS) entry which is preliminary data.</text>
</comment>
<name>A0A0F9I654_9ZZZZ</name>
<accession>A0A0F9I654</accession>
<sequence>MGTFMGWWQDFHDWIWELGAGGLIEFGSEG</sequence>
<reference evidence="1" key="1">
    <citation type="journal article" date="2015" name="Nature">
        <title>Complex archaea that bridge the gap between prokaryotes and eukaryotes.</title>
        <authorList>
            <person name="Spang A."/>
            <person name="Saw J.H."/>
            <person name="Jorgensen S.L."/>
            <person name="Zaremba-Niedzwiedzka K."/>
            <person name="Martijn J."/>
            <person name="Lind A.E."/>
            <person name="van Eijk R."/>
            <person name="Schleper C."/>
            <person name="Guy L."/>
            <person name="Ettema T.J."/>
        </authorList>
    </citation>
    <scope>NUCLEOTIDE SEQUENCE</scope>
</reference>
<dbReference type="EMBL" id="LAZR01013216">
    <property type="protein sequence ID" value="KKM23002.1"/>
    <property type="molecule type" value="Genomic_DNA"/>
</dbReference>
<protein>
    <submittedName>
        <fullName evidence="1">Uncharacterized protein</fullName>
    </submittedName>
</protein>
<evidence type="ECO:0000313" key="1">
    <source>
        <dbReference type="EMBL" id="KKM23002.1"/>
    </source>
</evidence>
<proteinExistence type="predicted"/>